<evidence type="ECO:0000313" key="2">
    <source>
        <dbReference type="EMBL" id="KAJ5171944.1"/>
    </source>
</evidence>
<keyword evidence="3" id="KW-1185">Reference proteome</keyword>
<evidence type="ECO:0000256" key="1">
    <source>
        <dbReference type="SAM" id="MobiDB-lite"/>
    </source>
</evidence>
<organism evidence="2 3">
    <name type="scientific">Penicillium capsulatum</name>
    <dbReference type="NCBI Taxonomy" id="69766"/>
    <lineage>
        <taxon>Eukaryota</taxon>
        <taxon>Fungi</taxon>
        <taxon>Dikarya</taxon>
        <taxon>Ascomycota</taxon>
        <taxon>Pezizomycotina</taxon>
        <taxon>Eurotiomycetes</taxon>
        <taxon>Eurotiomycetidae</taxon>
        <taxon>Eurotiales</taxon>
        <taxon>Aspergillaceae</taxon>
        <taxon>Penicillium</taxon>
    </lineage>
</organism>
<reference evidence="2" key="2">
    <citation type="journal article" date="2023" name="IMA Fungus">
        <title>Comparative genomic study of the Penicillium genus elucidates a diverse pangenome and 15 lateral gene transfer events.</title>
        <authorList>
            <person name="Petersen C."/>
            <person name="Sorensen T."/>
            <person name="Nielsen M.R."/>
            <person name="Sondergaard T.E."/>
            <person name="Sorensen J.L."/>
            <person name="Fitzpatrick D.A."/>
            <person name="Frisvad J.C."/>
            <person name="Nielsen K.L."/>
        </authorList>
    </citation>
    <scope>NUCLEOTIDE SEQUENCE</scope>
    <source>
        <strain evidence="2">IBT 21917</strain>
    </source>
</reference>
<feature type="compositionally biased region" description="Acidic residues" evidence="1">
    <location>
        <begin position="1"/>
        <end position="16"/>
    </location>
</feature>
<feature type="region of interest" description="Disordered" evidence="1">
    <location>
        <begin position="1"/>
        <end position="71"/>
    </location>
</feature>
<reference evidence="2" key="1">
    <citation type="submission" date="2022-11" db="EMBL/GenBank/DDBJ databases">
        <authorList>
            <person name="Petersen C."/>
        </authorList>
    </citation>
    <scope>NUCLEOTIDE SEQUENCE</scope>
    <source>
        <strain evidence="2">IBT 21917</strain>
    </source>
</reference>
<accession>A0A9W9I7T7</accession>
<dbReference type="OrthoDB" id="4336149at2759"/>
<feature type="compositionally biased region" description="Acidic residues" evidence="1">
    <location>
        <begin position="23"/>
        <end position="34"/>
    </location>
</feature>
<dbReference type="EMBL" id="JAPQKO010000003">
    <property type="protein sequence ID" value="KAJ5171944.1"/>
    <property type="molecule type" value="Genomic_DNA"/>
</dbReference>
<gene>
    <name evidence="2" type="ORF">N7492_004537</name>
</gene>
<dbReference type="AlphaFoldDB" id="A0A9W9I7T7"/>
<protein>
    <submittedName>
        <fullName evidence="2">Uncharacterized protein</fullName>
    </submittedName>
</protein>
<comment type="caution">
    <text evidence="2">The sequence shown here is derived from an EMBL/GenBank/DDBJ whole genome shotgun (WGS) entry which is preliminary data.</text>
</comment>
<evidence type="ECO:0000313" key="3">
    <source>
        <dbReference type="Proteomes" id="UP001146351"/>
    </source>
</evidence>
<sequence>MDLDDSASEDGDDDSDNGNSNAEGEDGNGEDLSVDDNVNGISSRMSTSADHWLSRGKADDSGQNTLPRIPSFQPYRDKDWAECKNFIAALETHFAQHQSYHTETRKVQLGSRLLGPEVKENWDTYVFDLRKGTTWDSYRVFIAQQLCRRTGEPKARSFFFGGRQLSTQTVSDFALWLKI</sequence>
<dbReference type="Proteomes" id="UP001146351">
    <property type="component" value="Unassembled WGS sequence"/>
</dbReference>
<name>A0A9W9I7T7_9EURO</name>
<proteinExistence type="predicted"/>
<feature type="compositionally biased region" description="Polar residues" evidence="1">
    <location>
        <begin position="39"/>
        <end position="49"/>
    </location>
</feature>